<dbReference type="PANTHER" id="PTHR43362:SF1">
    <property type="entry name" value="MANNITOL DEHYDROGENASE 2-RELATED"/>
    <property type="match status" value="1"/>
</dbReference>
<dbReference type="InterPro" id="IPR036291">
    <property type="entry name" value="NAD(P)-bd_dom_sf"/>
</dbReference>
<comment type="catalytic activity">
    <reaction evidence="2">
        <text>D-mannitol 1-phosphate + NAD(+) = beta-D-fructose 6-phosphate + NADH + H(+)</text>
        <dbReference type="Rhea" id="RHEA:19661"/>
        <dbReference type="ChEBI" id="CHEBI:15378"/>
        <dbReference type="ChEBI" id="CHEBI:57540"/>
        <dbReference type="ChEBI" id="CHEBI:57634"/>
        <dbReference type="ChEBI" id="CHEBI:57945"/>
        <dbReference type="ChEBI" id="CHEBI:61381"/>
        <dbReference type="EC" id="1.1.1.17"/>
    </reaction>
</comment>
<evidence type="ECO:0000256" key="2">
    <source>
        <dbReference type="ARBA" id="ARBA00048615"/>
    </source>
</evidence>
<organism evidence="5 6">
    <name type="scientific">Secundilactobacillus mixtipabuli</name>
    <dbReference type="NCBI Taxonomy" id="1435342"/>
    <lineage>
        <taxon>Bacteria</taxon>
        <taxon>Bacillati</taxon>
        <taxon>Bacillota</taxon>
        <taxon>Bacilli</taxon>
        <taxon>Lactobacillales</taxon>
        <taxon>Lactobacillaceae</taxon>
        <taxon>Secundilactobacillus</taxon>
    </lineage>
</organism>
<evidence type="ECO:0000313" key="6">
    <source>
        <dbReference type="Proteomes" id="UP000198374"/>
    </source>
</evidence>
<dbReference type="InterPro" id="IPR013118">
    <property type="entry name" value="Mannitol_DH_C"/>
</dbReference>
<evidence type="ECO:0000256" key="1">
    <source>
        <dbReference type="ARBA" id="ARBA00023002"/>
    </source>
</evidence>
<dbReference type="InterPro" id="IPR013328">
    <property type="entry name" value="6PGD_dom2"/>
</dbReference>
<name>A0A1Z5IF17_9LACO</name>
<dbReference type="InterPro" id="IPR013131">
    <property type="entry name" value="Mannitol_DH_N"/>
</dbReference>
<dbReference type="GO" id="GO:0008926">
    <property type="term" value="F:mannitol-1-phosphate 5-dehydrogenase activity"/>
    <property type="evidence" value="ECO:0007669"/>
    <property type="project" value="UniProtKB-EC"/>
</dbReference>
<keyword evidence="6" id="KW-1185">Reference proteome</keyword>
<sequence>MPTDILILRCKNLEGIELEVVKITDDYLKQSDEFKKYGIQVPTYSQTKMVNESLVHPTWIHFGGGNLFRAFHAAIAHKLLQTKAATTGVIMVETYDDEVVKRAYQDYNNRILRIITEADGSQKRDLLASVAAAWFVGKSSDKCYQDLENAFKQPSLQVVSFSITEKGYKLTNRQGQFKPDLEHDFKSGPFATTNNMTLLTGMLYARYQNGAYPIALLSTDNFSQNGDVLKHSVLTIAKKWLANQLVSQAFIDDYLANDQKVAFPCSMIDRITPNPSSAVQRTLESDQITGVDVIHTTKHTNIAAFANTEAAHYLVIEDHFPNGRPAWEKAGVILTSREIVNDTDEMKVTTCLNPLHTALAIFGSLLGFTSISEEMKDSDLLGLIQQIGYVEGLPVVKDPKVINPKKFLDELITKRLPNPYIPDTPQRIATDTSQKLAVRYGITIRHYLQLSRPNFGPASLTFIPLVIAAWLRYLTQIDDAGQVLELSPDPLLDQLIKQMENVHFGATDTLVHERVSPILSDERIFGINLYDAGLGDIIECDLVNLLKGPQAVRSTLHQMLKVKATPIKA</sequence>
<protein>
    <submittedName>
        <fullName evidence="5">Mannitol dehydrogenase</fullName>
    </submittedName>
</protein>
<reference evidence="5 6" key="1">
    <citation type="submission" date="2015-11" db="EMBL/GenBank/DDBJ databases">
        <title>Draft genome sequences of new species of the genus Lactobacillus isolated from orchardgrass silage.</title>
        <authorList>
            <person name="Tohno M."/>
            <person name="Tanizawa Y."/>
            <person name="Arita M."/>
        </authorList>
    </citation>
    <scope>NUCLEOTIDE SEQUENCE [LARGE SCALE GENOMIC DNA]</scope>
    <source>
        <strain evidence="5 6">IWT30</strain>
    </source>
</reference>
<feature type="domain" description="Mannitol dehydrogenase N-terminal" evidence="3">
    <location>
        <begin position="60"/>
        <end position="329"/>
    </location>
</feature>
<dbReference type="Gene3D" id="1.10.1040.10">
    <property type="entry name" value="N-(1-d-carboxylethyl)-l-norvaline Dehydrogenase, domain 2"/>
    <property type="match status" value="1"/>
</dbReference>
<feature type="domain" description="Mannitol dehydrogenase C-terminal" evidence="4">
    <location>
        <begin position="345"/>
        <end position="531"/>
    </location>
</feature>
<dbReference type="Gene3D" id="3.40.50.720">
    <property type="entry name" value="NAD(P)-binding Rossmann-like Domain"/>
    <property type="match status" value="1"/>
</dbReference>
<accession>A0A1Z5IF17</accession>
<dbReference type="InterPro" id="IPR008927">
    <property type="entry name" value="6-PGluconate_DH-like_C_sf"/>
</dbReference>
<evidence type="ECO:0000313" key="5">
    <source>
        <dbReference type="EMBL" id="GAX00266.1"/>
    </source>
</evidence>
<dbReference type="SUPFAM" id="SSF48179">
    <property type="entry name" value="6-phosphogluconate dehydrogenase C-terminal domain-like"/>
    <property type="match status" value="1"/>
</dbReference>
<dbReference type="AlphaFoldDB" id="A0A1Z5IF17"/>
<evidence type="ECO:0000259" key="4">
    <source>
        <dbReference type="Pfam" id="PF08125"/>
    </source>
</evidence>
<proteinExistence type="predicted"/>
<dbReference type="Pfam" id="PF01232">
    <property type="entry name" value="Mannitol_dh"/>
    <property type="match status" value="1"/>
</dbReference>
<dbReference type="EMBL" id="BCMF01000014">
    <property type="protein sequence ID" value="GAX00266.1"/>
    <property type="molecule type" value="Genomic_DNA"/>
</dbReference>
<dbReference type="Pfam" id="PF08125">
    <property type="entry name" value="Mannitol_dh_C"/>
    <property type="match status" value="1"/>
</dbReference>
<comment type="caution">
    <text evidence="5">The sequence shown here is derived from an EMBL/GenBank/DDBJ whole genome shotgun (WGS) entry which is preliminary data.</text>
</comment>
<dbReference type="Proteomes" id="UP000198374">
    <property type="component" value="Unassembled WGS sequence"/>
</dbReference>
<gene>
    <name evidence="5" type="primary">uxuB</name>
    <name evidence="5" type="ORF">IWT30_02248</name>
</gene>
<evidence type="ECO:0000259" key="3">
    <source>
        <dbReference type="Pfam" id="PF01232"/>
    </source>
</evidence>
<dbReference type="SUPFAM" id="SSF51735">
    <property type="entry name" value="NAD(P)-binding Rossmann-fold domains"/>
    <property type="match status" value="1"/>
</dbReference>
<dbReference type="PANTHER" id="PTHR43362">
    <property type="entry name" value="MANNITOL DEHYDROGENASE DSF1-RELATED"/>
    <property type="match status" value="1"/>
</dbReference>
<keyword evidence="1" id="KW-0560">Oxidoreductase</keyword>
<dbReference type="InterPro" id="IPR050988">
    <property type="entry name" value="Mannitol_DH/Oxidoreductase"/>
</dbReference>